<protein>
    <submittedName>
        <fullName evidence="1">Uncharacterized protein</fullName>
    </submittedName>
</protein>
<organism evidence="1 2">
    <name type="scientific">Streptomyces nigrescens</name>
    <dbReference type="NCBI Taxonomy" id="1920"/>
    <lineage>
        <taxon>Bacteria</taxon>
        <taxon>Bacillati</taxon>
        <taxon>Actinomycetota</taxon>
        <taxon>Actinomycetes</taxon>
        <taxon>Kitasatosporales</taxon>
        <taxon>Streptomycetaceae</taxon>
        <taxon>Streptomyces</taxon>
    </lineage>
</organism>
<gene>
    <name evidence="1" type="ORF">HEK616_84250</name>
</gene>
<dbReference type="RefSeq" id="WP_315975526.1">
    <property type="nucleotide sequence ID" value="NZ_AP026074.1"/>
</dbReference>
<keyword evidence="2" id="KW-1185">Reference proteome</keyword>
<dbReference type="Proteomes" id="UP001059597">
    <property type="component" value="Plasmid SNP1"/>
</dbReference>
<evidence type="ECO:0000313" key="1">
    <source>
        <dbReference type="EMBL" id="BDM74938.1"/>
    </source>
</evidence>
<evidence type="ECO:0000313" key="2">
    <source>
        <dbReference type="Proteomes" id="UP001059597"/>
    </source>
</evidence>
<proteinExistence type="predicted"/>
<dbReference type="EMBL" id="AP026074">
    <property type="protein sequence ID" value="BDM74938.1"/>
    <property type="molecule type" value="Genomic_DNA"/>
</dbReference>
<geneLocation type="plasmid" evidence="1 2">
    <name>SNP1</name>
</geneLocation>
<sequence>MNTWLPEFDRSDAVKVGEVEMGPVAPVLKAPKAAAVFPNIKSA</sequence>
<keyword evidence="1" id="KW-0614">Plasmid</keyword>
<accession>A0ABM8A869</accession>
<reference evidence="1" key="1">
    <citation type="submission" date="2022-06" db="EMBL/GenBank/DDBJ databases">
        <title>Complete genome sequence of Streptomyces nigrescens HEK616.</title>
        <authorList>
            <person name="Asamizu S."/>
            <person name="Onaka H."/>
        </authorList>
    </citation>
    <scope>NUCLEOTIDE SEQUENCE</scope>
    <source>
        <strain evidence="1">HEK616</strain>
        <plasmid evidence="1">SNP1</plasmid>
    </source>
</reference>
<name>A0ABM8A869_STRNI</name>